<dbReference type="EMBL" id="CP011509">
    <property type="protein sequence ID" value="AKJ02883.1"/>
    <property type="molecule type" value="Genomic_DNA"/>
</dbReference>
<reference evidence="2 4" key="2">
    <citation type="submission" date="2018-08" db="EMBL/GenBank/DDBJ databases">
        <title>Genomic Encyclopedia of Archaeal and Bacterial Type Strains, Phase II (KMG-II): from individual species to whole genera.</title>
        <authorList>
            <person name="Goeker M."/>
        </authorList>
    </citation>
    <scope>NUCLEOTIDE SEQUENCE [LARGE SCALE GENOMIC DNA]</scope>
    <source>
        <strain evidence="2 4">DSM 2261</strain>
    </source>
</reference>
<reference evidence="1 3" key="1">
    <citation type="submission" date="2015-05" db="EMBL/GenBank/DDBJ databases">
        <title>Genome assembly of Archangium gephyra DSM 2261.</title>
        <authorList>
            <person name="Sharma G."/>
            <person name="Subramanian S."/>
        </authorList>
    </citation>
    <scope>NUCLEOTIDE SEQUENCE [LARGE SCALE GENOMIC DNA]</scope>
    <source>
        <strain evidence="1 3">DSM 2261</strain>
    </source>
</reference>
<evidence type="ECO:0000313" key="1">
    <source>
        <dbReference type="EMBL" id="AKJ02883.1"/>
    </source>
</evidence>
<protein>
    <submittedName>
        <fullName evidence="1">Uncharacterized protein</fullName>
    </submittedName>
</protein>
<evidence type="ECO:0000313" key="2">
    <source>
        <dbReference type="EMBL" id="REG25009.1"/>
    </source>
</evidence>
<proteinExistence type="predicted"/>
<dbReference type="RefSeq" id="WP_047857095.1">
    <property type="nucleotide sequence ID" value="NZ_CP011509.1"/>
</dbReference>
<name>A0AAC8Q8A8_9BACT</name>
<dbReference type="AlphaFoldDB" id="A0AAC8Q8A8"/>
<accession>A0AAC8Q8A8</accession>
<dbReference type="Proteomes" id="UP000035579">
    <property type="component" value="Chromosome"/>
</dbReference>
<organism evidence="1 3">
    <name type="scientific">Archangium gephyra</name>
    <dbReference type="NCBI Taxonomy" id="48"/>
    <lineage>
        <taxon>Bacteria</taxon>
        <taxon>Pseudomonadati</taxon>
        <taxon>Myxococcota</taxon>
        <taxon>Myxococcia</taxon>
        <taxon>Myxococcales</taxon>
        <taxon>Cystobacterineae</taxon>
        <taxon>Archangiaceae</taxon>
        <taxon>Archangium</taxon>
    </lineage>
</organism>
<gene>
    <name evidence="1" type="ORF">AA314_04509</name>
    <name evidence="2" type="ORF">ATI61_11372</name>
</gene>
<evidence type="ECO:0000313" key="4">
    <source>
        <dbReference type="Proteomes" id="UP000256345"/>
    </source>
</evidence>
<dbReference type="EMBL" id="QUMU01000013">
    <property type="protein sequence ID" value="REG25009.1"/>
    <property type="molecule type" value="Genomic_DNA"/>
</dbReference>
<dbReference type="Proteomes" id="UP000256345">
    <property type="component" value="Unassembled WGS sequence"/>
</dbReference>
<sequence>MGVLTFKSFLSHLERELRELTRPEGPPRRVDVTDYLDEQLTSIKREISELLEHAEEQNEKQTLQYLEDYLIDLMSLLYSAGSPHEVWRRWAALVSFGQGLLNKHYSAAIYAALAGEWTAISLMPTTTTEDADLQTEVIWHLLGKSPSVPEVEDQDDPEARAWLRLARSIPQADHKQTEAALKAISRFWMEELGDTWDHYEVDAYPAFHAPACAAAAIARHHGYTPMKLPPASYRFLEPGLAAGDPRPLIPSE</sequence>
<dbReference type="KEGG" id="age:AA314_04509"/>
<evidence type="ECO:0000313" key="3">
    <source>
        <dbReference type="Proteomes" id="UP000035579"/>
    </source>
</evidence>
<keyword evidence="4" id="KW-1185">Reference proteome</keyword>